<dbReference type="InterPro" id="IPR036259">
    <property type="entry name" value="MFS_trans_sf"/>
</dbReference>
<feature type="transmembrane region" description="Helical" evidence="6">
    <location>
        <begin position="32"/>
        <end position="55"/>
    </location>
</feature>
<dbReference type="Gene3D" id="1.20.1250.20">
    <property type="entry name" value="MFS general substrate transporter like domains"/>
    <property type="match status" value="2"/>
</dbReference>
<evidence type="ECO:0000256" key="6">
    <source>
        <dbReference type="SAM" id="Phobius"/>
    </source>
</evidence>
<dbReference type="InterPro" id="IPR011701">
    <property type="entry name" value="MFS"/>
</dbReference>
<organism evidence="8">
    <name type="scientific">Tunturiibacter psychrotolerans</name>
    <dbReference type="NCBI Taxonomy" id="3069686"/>
    <lineage>
        <taxon>Bacteria</taxon>
        <taxon>Pseudomonadati</taxon>
        <taxon>Acidobacteriota</taxon>
        <taxon>Terriglobia</taxon>
        <taxon>Terriglobales</taxon>
        <taxon>Acidobacteriaceae</taxon>
        <taxon>Tunturiibacter</taxon>
    </lineage>
</organism>
<name>A0AAU7ZVN9_9BACT</name>
<reference evidence="8" key="1">
    <citation type="submission" date="2023-08" db="EMBL/GenBank/DDBJ databases">
        <authorList>
            <person name="Messyasz A."/>
            <person name="Mannisto M.K."/>
            <person name="Kerkhof L.J."/>
            <person name="Haggblom M."/>
        </authorList>
    </citation>
    <scope>NUCLEOTIDE SEQUENCE</scope>
    <source>
        <strain evidence="8">X5P6</strain>
    </source>
</reference>
<dbReference type="CDD" id="cd17319">
    <property type="entry name" value="MFS_ExuT_GudP_like"/>
    <property type="match status" value="1"/>
</dbReference>
<dbReference type="RefSeq" id="WP_353066579.1">
    <property type="nucleotide sequence ID" value="NZ_CP132942.1"/>
</dbReference>
<feature type="transmembrane region" description="Helical" evidence="6">
    <location>
        <begin position="257"/>
        <end position="274"/>
    </location>
</feature>
<feature type="transmembrane region" description="Helical" evidence="6">
    <location>
        <begin position="421"/>
        <end position="440"/>
    </location>
</feature>
<dbReference type="GO" id="GO:0022857">
    <property type="term" value="F:transmembrane transporter activity"/>
    <property type="evidence" value="ECO:0007669"/>
    <property type="project" value="InterPro"/>
</dbReference>
<keyword evidence="4 6" id="KW-1133">Transmembrane helix</keyword>
<keyword evidence="5 6" id="KW-0472">Membrane</keyword>
<feature type="transmembrane region" description="Helical" evidence="6">
    <location>
        <begin position="67"/>
        <end position="91"/>
    </location>
</feature>
<reference evidence="8" key="2">
    <citation type="journal article" date="2024" name="Environ. Microbiol.">
        <title>Genome analysis and description of Tunturibacter gen. nov. expands the diversity of Terriglobia in tundra soils.</title>
        <authorList>
            <person name="Messyasz A."/>
            <person name="Mannisto M.K."/>
            <person name="Kerkhof L.J."/>
            <person name="Haggblom M.M."/>
        </authorList>
    </citation>
    <scope>NUCLEOTIDE SEQUENCE</scope>
    <source>
        <strain evidence="8">X5P6</strain>
    </source>
</reference>
<evidence type="ECO:0000256" key="3">
    <source>
        <dbReference type="ARBA" id="ARBA00022692"/>
    </source>
</evidence>
<dbReference type="SUPFAM" id="SSF103473">
    <property type="entry name" value="MFS general substrate transporter"/>
    <property type="match status" value="1"/>
</dbReference>
<keyword evidence="2" id="KW-0813">Transport</keyword>
<evidence type="ECO:0000256" key="4">
    <source>
        <dbReference type="ARBA" id="ARBA00022989"/>
    </source>
</evidence>
<evidence type="ECO:0000259" key="7">
    <source>
        <dbReference type="PROSITE" id="PS50850"/>
    </source>
</evidence>
<protein>
    <submittedName>
        <fullName evidence="8">MFS transporter</fullName>
    </submittedName>
</protein>
<dbReference type="EMBL" id="CP132942">
    <property type="protein sequence ID" value="XCB34966.1"/>
    <property type="molecule type" value="Genomic_DNA"/>
</dbReference>
<evidence type="ECO:0000313" key="8">
    <source>
        <dbReference type="EMBL" id="XCB34966.1"/>
    </source>
</evidence>
<dbReference type="GO" id="GO:0016020">
    <property type="term" value="C:membrane"/>
    <property type="evidence" value="ECO:0007669"/>
    <property type="project" value="UniProtKB-SubCell"/>
</dbReference>
<feature type="transmembrane region" description="Helical" evidence="6">
    <location>
        <begin position="294"/>
        <end position="313"/>
    </location>
</feature>
<keyword evidence="3 6" id="KW-0812">Transmembrane</keyword>
<dbReference type="PROSITE" id="PS50850">
    <property type="entry name" value="MFS"/>
    <property type="match status" value="1"/>
</dbReference>
<feature type="transmembrane region" description="Helical" evidence="6">
    <location>
        <begin position="127"/>
        <end position="148"/>
    </location>
</feature>
<evidence type="ECO:0000256" key="5">
    <source>
        <dbReference type="ARBA" id="ARBA00023136"/>
    </source>
</evidence>
<dbReference type="AlphaFoldDB" id="A0AAU7ZVN9"/>
<gene>
    <name evidence="8" type="ORF">RBB77_08750</name>
</gene>
<dbReference type="PANTHER" id="PTHR43791:SF36">
    <property type="entry name" value="TRANSPORTER, PUTATIVE (AFU_ORTHOLOGUE AFUA_6G08340)-RELATED"/>
    <property type="match status" value="1"/>
</dbReference>
<dbReference type="InterPro" id="IPR020846">
    <property type="entry name" value="MFS_dom"/>
</dbReference>
<feature type="transmembrane region" description="Helical" evidence="6">
    <location>
        <begin position="160"/>
        <end position="179"/>
    </location>
</feature>
<sequence length="451" mass="49960">MASTSQQIIDEPPVSPDAAIGASAMRKATRRLIPLIALGYGAAYMDRVNISFASLQMNRDLHFSATIYGFGAGLFFLSYAACEIPSNLLLYRFGARRWLSRIMVTWGIIAILMLFVRTPWQFYTARFLLGVAEAGFFPGVIFYLTQWFPQELRARAISRFYISLPLSSVVTGLIAGPLLNLDGHLGLRGWQWLFLVEGIPAILLGVVFLLLLPDGPQQATWLTEDERTWIIHHVRNDPSLIGENSHALGAALFDPRVWQVGIFMLLMLGSSYAYTYVAPDIIQRATHLNTSKVGYIIAALSLLGAAAMLLNAIYSDRVQRRNPESNYPRYMHVIPWAFLISAGFFACSLSTNPISVVASIGTIIIAYNAMQGPLWSLPGSFFQGRSAAAGIATMNMIGMIGGFLGPYFVGFAKDLTGDYQRALLFMSLPMLLGAAIMFYLRAETRRRLHKT</sequence>
<feature type="transmembrane region" description="Helical" evidence="6">
    <location>
        <begin position="387"/>
        <end position="409"/>
    </location>
</feature>
<dbReference type="Pfam" id="PF07690">
    <property type="entry name" value="MFS_1"/>
    <property type="match status" value="1"/>
</dbReference>
<feature type="transmembrane region" description="Helical" evidence="6">
    <location>
        <begin position="98"/>
        <end position="115"/>
    </location>
</feature>
<feature type="transmembrane region" description="Helical" evidence="6">
    <location>
        <begin position="191"/>
        <end position="212"/>
    </location>
</feature>
<accession>A0AAU7ZVN9</accession>
<evidence type="ECO:0000256" key="2">
    <source>
        <dbReference type="ARBA" id="ARBA00022448"/>
    </source>
</evidence>
<dbReference type="KEGG" id="tpsc:RBB77_08750"/>
<proteinExistence type="predicted"/>
<feature type="domain" description="Major facilitator superfamily (MFS) profile" evidence="7">
    <location>
        <begin position="32"/>
        <end position="445"/>
    </location>
</feature>
<dbReference type="FunFam" id="1.20.1250.20:FF:000018">
    <property type="entry name" value="MFS transporter permease"/>
    <property type="match status" value="1"/>
</dbReference>
<comment type="subcellular location">
    <subcellularLocation>
        <location evidence="1">Membrane</location>
        <topology evidence="1">Multi-pass membrane protein</topology>
    </subcellularLocation>
</comment>
<evidence type="ECO:0000256" key="1">
    <source>
        <dbReference type="ARBA" id="ARBA00004141"/>
    </source>
</evidence>
<dbReference type="PANTHER" id="PTHR43791">
    <property type="entry name" value="PERMEASE-RELATED"/>
    <property type="match status" value="1"/>
</dbReference>
<feature type="transmembrane region" description="Helical" evidence="6">
    <location>
        <begin position="333"/>
        <end position="351"/>
    </location>
</feature>